<dbReference type="EMBL" id="JAKELL010000116">
    <property type="protein sequence ID" value="KAH8981479.1"/>
    <property type="molecule type" value="Genomic_DNA"/>
</dbReference>
<organism evidence="2 3">
    <name type="scientific">Lactarius akahatsu</name>
    <dbReference type="NCBI Taxonomy" id="416441"/>
    <lineage>
        <taxon>Eukaryota</taxon>
        <taxon>Fungi</taxon>
        <taxon>Dikarya</taxon>
        <taxon>Basidiomycota</taxon>
        <taxon>Agaricomycotina</taxon>
        <taxon>Agaricomycetes</taxon>
        <taxon>Russulales</taxon>
        <taxon>Russulaceae</taxon>
        <taxon>Lactarius</taxon>
    </lineage>
</organism>
<feature type="region of interest" description="Disordered" evidence="1">
    <location>
        <begin position="1"/>
        <end position="47"/>
    </location>
</feature>
<evidence type="ECO:0000313" key="2">
    <source>
        <dbReference type="EMBL" id="KAH8981479.1"/>
    </source>
</evidence>
<name>A0AAD4L8D2_9AGAM</name>
<feature type="compositionally biased region" description="Basic and acidic residues" evidence="1">
    <location>
        <begin position="37"/>
        <end position="47"/>
    </location>
</feature>
<accession>A0AAD4L8D2</accession>
<proteinExistence type="predicted"/>
<feature type="compositionally biased region" description="Basic residues" evidence="1">
    <location>
        <begin position="629"/>
        <end position="643"/>
    </location>
</feature>
<evidence type="ECO:0000256" key="1">
    <source>
        <dbReference type="SAM" id="MobiDB-lite"/>
    </source>
</evidence>
<gene>
    <name evidence="2" type="ORF">EDB92DRAFT_1970136</name>
</gene>
<evidence type="ECO:0000313" key="3">
    <source>
        <dbReference type="Proteomes" id="UP001201163"/>
    </source>
</evidence>
<feature type="region of interest" description="Disordered" evidence="1">
    <location>
        <begin position="614"/>
        <end position="647"/>
    </location>
</feature>
<sequence>MTPDAVGKPVPTEPTDPRRANGIPYPDTGRPHLHPRKLGEPRSHHRDPVPVMLPQSILQMLTSPIPTPFAGDPMHALIFISELDKLMWQNHPLLLTPLTCIAAALTFVSGPKTLTWRHRVWHDRADHVSVDEAWDDFIDSFCETWIYSPELTSPDTPAAPTLTCTEDAPLKKTAEELPQQHASETTDQTTDTVASERSLLASCTPVSLSSLAALLAQITPVDEEPLVITQRTPLPQSLLIAANSPSQPVVNEVHIIVPHTHTLGTYTDTMLISNSLHACATTEIAQEYVVDQPLPCRHPCTPFTRRHRPLPPKHRFTHHPVIIPRSVDKPGCFFMPHRYNSREHLTAIPAWSRVEDMLTRPALILPDRPLYPSTFTKCKCDYNMESEPSSHERPRPQLAQQSTPLPLKIDFILRLQDLLLPPPIDTSPDLDLFMKFSQLFASTPVPPLSAFPSCDVVPLGADSLGSTSTSVSIWTLSLRPSSVFPFCSRRPSLVPSPDSSPPPLVVMEDNAPREGVKTSQLSVSTPSVALRPNPPGITPQYSLLMPSNTLKILTTLPCPPPRTCYAVNRTINSRRQEIASHPKSLPQTLPPNLHNERIARDHLTRVKSRTMTWRKSLVTQSSTTPNSHTLRRRPHIQHSKNSNHAKLERTRLATDGSAQHLSELAKHSNKSIP</sequence>
<dbReference type="Proteomes" id="UP001201163">
    <property type="component" value="Unassembled WGS sequence"/>
</dbReference>
<feature type="compositionally biased region" description="Polar residues" evidence="1">
    <location>
        <begin position="614"/>
        <end position="628"/>
    </location>
</feature>
<keyword evidence="3" id="KW-1185">Reference proteome</keyword>
<protein>
    <submittedName>
        <fullName evidence="2">Uncharacterized protein</fullName>
    </submittedName>
</protein>
<dbReference type="AlphaFoldDB" id="A0AAD4L8D2"/>
<comment type="caution">
    <text evidence="2">The sequence shown here is derived from an EMBL/GenBank/DDBJ whole genome shotgun (WGS) entry which is preliminary data.</text>
</comment>
<reference evidence="2" key="1">
    <citation type="submission" date="2022-01" db="EMBL/GenBank/DDBJ databases">
        <title>Comparative genomics reveals a dynamic genome evolution in the ectomycorrhizal milk-cap (Lactarius) mushrooms.</title>
        <authorList>
            <consortium name="DOE Joint Genome Institute"/>
            <person name="Lebreton A."/>
            <person name="Tang N."/>
            <person name="Kuo A."/>
            <person name="LaButti K."/>
            <person name="Drula E."/>
            <person name="Barry K."/>
            <person name="Clum A."/>
            <person name="Lipzen A."/>
            <person name="Mousain D."/>
            <person name="Ng V."/>
            <person name="Wang R."/>
            <person name="Wang X."/>
            <person name="Dai Y."/>
            <person name="Henrissat B."/>
            <person name="Grigoriev I.V."/>
            <person name="Guerin-Laguette A."/>
            <person name="Yu F."/>
            <person name="Martin F.M."/>
        </authorList>
    </citation>
    <scope>NUCLEOTIDE SEQUENCE</scope>
    <source>
        <strain evidence="2">QP</strain>
    </source>
</reference>